<evidence type="ECO:0000256" key="2">
    <source>
        <dbReference type="ARBA" id="ARBA00022448"/>
    </source>
</evidence>
<organism evidence="10 11">
    <name type="scientific">Candidatus Microbacterium stercoravium</name>
    <dbReference type="NCBI Taxonomy" id="2838697"/>
    <lineage>
        <taxon>Bacteria</taxon>
        <taxon>Bacillati</taxon>
        <taxon>Actinomycetota</taxon>
        <taxon>Actinomycetes</taxon>
        <taxon>Micrococcales</taxon>
        <taxon>Microbacteriaceae</taxon>
        <taxon>Microbacterium</taxon>
    </lineage>
</organism>
<keyword evidence="6 7" id="KW-0472">Membrane</keyword>
<feature type="transmembrane region" description="Helical" evidence="7">
    <location>
        <begin position="265"/>
        <end position="285"/>
    </location>
</feature>
<comment type="similarity">
    <text evidence="7">Belongs to the binding-protein-dependent transport system permease family.</text>
</comment>
<reference evidence="10" key="2">
    <citation type="submission" date="2021-04" db="EMBL/GenBank/DDBJ databases">
        <authorList>
            <person name="Gilroy R."/>
        </authorList>
    </citation>
    <scope>NUCLEOTIDE SEQUENCE</scope>
    <source>
        <strain evidence="10">ChiHjej8B7-3636</strain>
    </source>
</reference>
<proteinExistence type="inferred from homology"/>
<feature type="domain" description="ABC transmembrane type-1" evidence="9">
    <location>
        <begin position="99"/>
        <end position="288"/>
    </location>
</feature>
<keyword evidence="5 7" id="KW-1133">Transmembrane helix</keyword>
<dbReference type="GO" id="GO:0005886">
    <property type="term" value="C:plasma membrane"/>
    <property type="evidence" value="ECO:0007669"/>
    <property type="project" value="UniProtKB-SubCell"/>
</dbReference>
<dbReference type="CDD" id="cd06261">
    <property type="entry name" value="TM_PBP2"/>
    <property type="match status" value="1"/>
</dbReference>
<keyword evidence="2 7" id="KW-0813">Transport</keyword>
<dbReference type="InterPro" id="IPR035906">
    <property type="entry name" value="MetI-like_sf"/>
</dbReference>
<keyword evidence="3" id="KW-1003">Cell membrane</keyword>
<evidence type="ECO:0000256" key="8">
    <source>
        <dbReference type="SAM" id="MobiDB-lite"/>
    </source>
</evidence>
<feature type="transmembrane region" description="Helical" evidence="7">
    <location>
        <begin position="103"/>
        <end position="131"/>
    </location>
</feature>
<dbReference type="Pfam" id="PF00528">
    <property type="entry name" value="BPD_transp_1"/>
    <property type="match status" value="1"/>
</dbReference>
<evidence type="ECO:0000313" key="11">
    <source>
        <dbReference type="Proteomes" id="UP000824220"/>
    </source>
</evidence>
<reference evidence="10" key="1">
    <citation type="journal article" date="2021" name="PeerJ">
        <title>Extensive microbial diversity within the chicken gut microbiome revealed by metagenomics and culture.</title>
        <authorList>
            <person name="Gilroy R."/>
            <person name="Ravi A."/>
            <person name="Getino M."/>
            <person name="Pursley I."/>
            <person name="Horton D.L."/>
            <person name="Alikhan N.F."/>
            <person name="Baker D."/>
            <person name="Gharbi K."/>
            <person name="Hall N."/>
            <person name="Watson M."/>
            <person name="Adriaenssens E.M."/>
            <person name="Foster-Nyarko E."/>
            <person name="Jarju S."/>
            <person name="Secka A."/>
            <person name="Antonio M."/>
            <person name="Oren A."/>
            <person name="Chaudhuri R.R."/>
            <person name="La Ragione R."/>
            <person name="Hildebrand F."/>
            <person name="Pallen M.J."/>
        </authorList>
    </citation>
    <scope>NUCLEOTIDE SEQUENCE</scope>
    <source>
        <strain evidence="10">ChiHjej8B7-3636</strain>
    </source>
</reference>
<protein>
    <submittedName>
        <fullName evidence="10">ABC transporter permease</fullName>
    </submittedName>
</protein>
<evidence type="ECO:0000256" key="1">
    <source>
        <dbReference type="ARBA" id="ARBA00004651"/>
    </source>
</evidence>
<feature type="transmembrane region" description="Helical" evidence="7">
    <location>
        <begin position="36"/>
        <end position="56"/>
    </location>
</feature>
<comment type="caution">
    <text evidence="10">The sequence shown here is derived from an EMBL/GenBank/DDBJ whole genome shotgun (WGS) entry which is preliminary data.</text>
</comment>
<name>A0A9D2H6E6_9MICO</name>
<dbReference type="PROSITE" id="PS50928">
    <property type="entry name" value="ABC_TM1"/>
    <property type="match status" value="1"/>
</dbReference>
<evidence type="ECO:0000313" key="10">
    <source>
        <dbReference type="EMBL" id="HJA04420.1"/>
    </source>
</evidence>
<gene>
    <name evidence="10" type="ORF">H9800_06110</name>
</gene>
<sequence>MTVAHTIEPAVAAPHEDPPAPAAERAPRRAPRRRRISVTLVLAYAFIALVVAWALFPSLFAPYSAYDPIVAGLQGPSPAHPFGTDQVGRDQLARVIFGARESLLGAAIAVGLGGSVGVVLGSIAGSVGGVVETAVMRIVDVLLAIPGLLLALTVVVLLGTGTTNAALAVGVGAIASFARLVRSEVVQVRRTEYVEAAYLSGGRFFDVLLTHILPNSLRPVLALLALQFGGAILALSTLGFLGYGVTPPDPEWGMIIAQGRDLLGAAWWVAALPGIVLLLVVLSANRISQAWSEAR</sequence>
<evidence type="ECO:0000256" key="5">
    <source>
        <dbReference type="ARBA" id="ARBA00022989"/>
    </source>
</evidence>
<keyword evidence="4 7" id="KW-0812">Transmembrane</keyword>
<comment type="subcellular location">
    <subcellularLocation>
        <location evidence="1 7">Cell membrane</location>
        <topology evidence="1 7">Multi-pass membrane protein</topology>
    </subcellularLocation>
</comment>
<dbReference type="SUPFAM" id="SSF161098">
    <property type="entry name" value="MetI-like"/>
    <property type="match status" value="1"/>
</dbReference>
<accession>A0A9D2H6E6</accession>
<dbReference type="PANTHER" id="PTHR43386">
    <property type="entry name" value="OLIGOPEPTIDE TRANSPORT SYSTEM PERMEASE PROTEIN APPC"/>
    <property type="match status" value="1"/>
</dbReference>
<dbReference type="PANTHER" id="PTHR43386:SF1">
    <property type="entry name" value="D,D-DIPEPTIDE TRANSPORT SYSTEM PERMEASE PROTEIN DDPC-RELATED"/>
    <property type="match status" value="1"/>
</dbReference>
<feature type="region of interest" description="Disordered" evidence="8">
    <location>
        <begin position="1"/>
        <end position="29"/>
    </location>
</feature>
<feature type="transmembrane region" description="Helical" evidence="7">
    <location>
        <begin position="138"/>
        <end position="159"/>
    </location>
</feature>
<evidence type="ECO:0000259" key="9">
    <source>
        <dbReference type="PROSITE" id="PS50928"/>
    </source>
</evidence>
<dbReference type="EMBL" id="DXAM01000085">
    <property type="protein sequence ID" value="HJA04420.1"/>
    <property type="molecule type" value="Genomic_DNA"/>
</dbReference>
<dbReference type="Proteomes" id="UP000824220">
    <property type="component" value="Unassembled WGS sequence"/>
</dbReference>
<dbReference type="GO" id="GO:0055085">
    <property type="term" value="P:transmembrane transport"/>
    <property type="evidence" value="ECO:0007669"/>
    <property type="project" value="InterPro"/>
</dbReference>
<feature type="transmembrane region" description="Helical" evidence="7">
    <location>
        <begin position="165"/>
        <end position="181"/>
    </location>
</feature>
<dbReference type="InterPro" id="IPR050366">
    <property type="entry name" value="BP-dependent_transpt_permease"/>
</dbReference>
<dbReference type="AlphaFoldDB" id="A0A9D2H6E6"/>
<evidence type="ECO:0000256" key="6">
    <source>
        <dbReference type="ARBA" id="ARBA00023136"/>
    </source>
</evidence>
<dbReference type="Gene3D" id="1.10.3720.10">
    <property type="entry name" value="MetI-like"/>
    <property type="match status" value="1"/>
</dbReference>
<evidence type="ECO:0000256" key="7">
    <source>
        <dbReference type="RuleBase" id="RU363032"/>
    </source>
</evidence>
<evidence type="ECO:0000256" key="3">
    <source>
        <dbReference type="ARBA" id="ARBA00022475"/>
    </source>
</evidence>
<evidence type="ECO:0000256" key="4">
    <source>
        <dbReference type="ARBA" id="ARBA00022692"/>
    </source>
</evidence>
<dbReference type="InterPro" id="IPR000515">
    <property type="entry name" value="MetI-like"/>
</dbReference>
<feature type="transmembrane region" description="Helical" evidence="7">
    <location>
        <begin position="220"/>
        <end position="245"/>
    </location>
</feature>